<organism evidence="1 2">
    <name type="scientific">Asparagus officinalis</name>
    <name type="common">Garden asparagus</name>
    <dbReference type="NCBI Taxonomy" id="4686"/>
    <lineage>
        <taxon>Eukaryota</taxon>
        <taxon>Viridiplantae</taxon>
        <taxon>Streptophyta</taxon>
        <taxon>Embryophyta</taxon>
        <taxon>Tracheophyta</taxon>
        <taxon>Spermatophyta</taxon>
        <taxon>Magnoliopsida</taxon>
        <taxon>Liliopsida</taxon>
        <taxon>Asparagales</taxon>
        <taxon>Asparagaceae</taxon>
        <taxon>Asparagoideae</taxon>
        <taxon>Asparagus</taxon>
    </lineage>
</organism>
<gene>
    <name evidence="1" type="ORF">A4U43_C07F1600</name>
</gene>
<proteinExistence type="predicted"/>
<accession>A0A5P1EBP8</accession>
<sequence length="194" mass="22277">MKGHQHLIPCLLQRRCLRAFTRILRRLPAQQPPAPHQPMPMPMPYAMIPMPMFGMPHHNGGMGMMPVNNGHHGHYQHPQHFGGFGEQRTKDWASGSKFVTSLETFCTSYSSLSFCVELFLIAPSLHEFRELLFTYCSPSRKDLKQPATIRKSRPSVAMPNWRFKAERRQGSNPWPFEPLGHSQGIDPVYLVSIW</sequence>
<protein>
    <submittedName>
        <fullName evidence="1">Uncharacterized protein</fullName>
    </submittedName>
</protein>
<keyword evidence="2" id="KW-1185">Reference proteome</keyword>
<evidence type="ECO:0000313" key="2">
    <source>
        <dbReference type="Proteomes" id="UP000243459"/>
    </source>
</evidence>
<reference evidence="2" key="1">
    <citation type="journal article" date="2017" name="Nat. Commun.">
        <title>The asparagus genome sheds light on the origin and evolution of a young Y chromosome.</title>
        <authorList>
            <person name="Harkess A."/>
            <person name="Zhou J."/>
            <person name="Xu C."/>
            <person name="Bowers J.E."/>
            <person name="Van der Hulst R."/>
            <person name="Ayyampalayam S."/>
            <person name="Mercati F."/>
            <person name="Riccardi P."/>
            <person name="McKain M.R."/>
            <person name="Kakrana A."/>
            <person name="Tang H."/>
            <person name="Ray J."/>
            <person name="Groenendijk J."/>
            <person name="Arikit S."/>
            <person name="Mathioni S.M."/>
            <person name="Nakano M."/>
            <person name="Shan H."/>
            <person name="Telgmann-Rauber A."/>
            <person name="Kanno A."/>
            <person name="Yue Z."/>
            <person name="Chen H."/>
            <person name="Li W."/>
            <person name="Chen Y."/>
            <person name="Xu X."/>
            <person name="Zhang Y."/>
            <person name="Luo S."/>
            <person name="Chen H."/>
            <person name="Gao J."/>
            <person name="Mao Z."/>
            <person name="Pires J.C."/>
            <person name="Luo M."/>
            <person name="Kudrna D."/>
            <person name="Wing R.A."/>
            <person name="Meyers B.C."/>
            <person name="Yi K."/>
            <person name="Kong H."/>
            <person name="Lavrijsen P."/>
            <person name="Sunseri F."/>
            <person name="Falavigna A."/>
            <person name="Ye Y."/>
            <person name="Leebens-Mack J.H."/>
            <person name="Chen G."/>
        </authorList>
    </citation>
    <scope>NUCLEOTIDE SEQUENCE [LARGE SCALE GENOMIC DNA]</scope>
    <source>
        <strain evidence="2">cv. DH0086</strain>
    </source>
</reference>
<dbReference type="Proteomes" id="UP000243459">
    <property type="component" value="Chromosome 7"/>
</dbReference>
<name>A0A5P1EBP8_ASPOF</name>
<evidence type="ECO:0000313" key="1">
    <source>
        <dbReference type="EMBL" id="ONK62219.1"/>
    </source>
</evidence>
<dbReference type="EMBL" id="CM007387">
    <property type="protein sequence ID" value="ONK62219.1"/>
    <property type="molecule type" value="Genomic_DNA"/>
</dbReference>
<dbReference type="AlphaFoldDB" id="A0A5P1EBP8"/>
<dbReference type="Gramene" id="ONK62219">
    <property type="protein sequence ID" value="ONK62219"/>
    <property type="gene ID" value="A4U43_C07F1600"/>
</dbReference>